<keyword evidence="5" id="KW-1185">Reference proteome</keyword>
<dbReference type="EMBL" id="CAJNOL010000244">
    <property type="protein sequence ID" value="CAF0958343.1"/>
    <property type="molecule type" value="Genomic_DNA"/>
</dbReference>
<sequence>MSELGTSRHCWSWRSCFAAVKHNKRKMKKQQNLKPYQEKVSPNGHIHNKPSHTVDENSNILYDTNLSSKNTISNEYNQHLTSNMNNNVIDDHNIQQTIDGINSIIINQKSSSSTIRTTQLDVIVEDSNEENSDDGDETIQPIRLCHDSDLINDFNDLYIRLFDLSKMKHIIKQFNDNDYLFDEFIRQIGKLKLKIDDIKRARIEIPRHAELLEARYSTLLATIESLSLLLKIGQISTFHFFINNLICSIEQRIEQLNRYIKLSSSINLRQQRQDLNDDDFLSFRSALSSYEHLLIMSS</sequence>
<evidence type="ECO:0000313" key="3">
    <source>
        <dbReference type="EMBL" id="CAF0958343.1"/>
    </source>
</evidence>
<gene>
    <name evidence="4" type="ORF">JBS370_LOCUS1878</name>
    <name evidence="3" type="ORF">JXQ802_LOCUS12057</name>
    <name evidence="2" type="ORF">ZHD862_LOCUS6095</name>
</gene>
<dbReference type="AlphaFoldDB" id="A0A814DP02"/>
<name>A0A814DP02_9BILA</name>
<dbReference type="EMBL" id="CAJOBD010000068">
    <property type="protein sequence ID" value="CAF3561917.1"/>
    <property type="molecule type" value="Genomic_DNA"/>
</dbReference>
<feature type="region of interest" description="Disordered" evidence="1">
    <location>
        <begin position="24"/>
        <end position="56"/>
    </location>
</feature>
<dbReference type="Proteomes" id="UP000663864">
    <property type="component" value="Unassembled WGS sequence"/>
</dbReference>
<evidence type="ECO:0000313" key="4">
    <source>
        <dbReference type="EMBL" id="CAF3561917.1"/>
    </source>
</evidence>
<evidence type="ECO:0000313" key="2">
    <source>
        <dbReference type="EMBL" id="CAF0875187.1"/>
    </source>
</evidence>
<evidence type="ECO:0000256" key="1">
    <source>
        <dbReference type="SAM" id="MobiDB-lite"/>
    </source>
</evidence>
<proteinExistence type="predicted"/>
<dbReference type="Proteomes" id="UP000663870">
    <property type="component" value="Unassembled WGS sequence"/>
</dbReference>
<reference evidence="3" key="1">
    <citation type="submission" date="2021-02" db="EMBL/GenBank/DDBJ databases">
        <authorList>
            <person name="Nowell W R."/>
        </authorList>
    </citation>
    <scope>NUCLEOTIDE SEQUENCE</scope>
</reference>
<evidence type="ECO:0000313" key="5">
    <source>
        <dbReference type="Proteomes" id="UP000663870"/>
    </source>
</evidence>
<organism evidence="3 5">
    <name type="scientific">Rotaria sordida</name>
    <dbReference type="NCBI Taxonomy" id="392033"/>
    <lineage>
        <taxon>Eukaryota</taxon>
        <taxon>Metazoa</taxon>
        <taxon>Spiralia</taxon>
        <taxon>Gnathifera</taxon>
        <taxon>Rotifera</taxon>
        <taxon>Eurotatoria</taxon>
        <taxon>Bdelloidea</taxon>
        <taxon>Philodinida</taxon>
        <taxon>Philodinidae</taxon>
        <taxon>Rotaria</taxon>
    </lineage>
</organism>
<accession>A0A814DP02</accession>
<protein>
    <submittedName>
        <fullName evidence="3">Uncharacterized protein</fullName>
    </submittedName>
</protein>
<dbReference type="Proteomes" id="UP000663836">
    <property type="component" value="Unassembled WGS sequence"/>
</dbReference>
<comment type="caution">
    <text evidence="3">The sequence shown here is derived from an EMBL/GenBank/DDBJ whole genome shotgun (WGS) entry which is preliminary data.</text>
</comment>
<dbReference type="EMBL" id="CAJNOT010000167">
    <property type="protein sequence ID" value="CAF0875187.1"/>
    <property type="molecule type" value="Genomic_DNA"/>
</dbReference>